<evidence type="ECO:0000313" key="3">
    <source>
        <dbReference type="EMBL" id="RPA89883.1"/>
    </source>
</evidence>
<protein>
    <recommendedName>
        <fullName evidence="2">PX domain-containing protein</fullName>
    </recommendedName>
</protein>
<sequence>MAPSTPPLVSSLTISNEKNILTGKQEHYLKRELISRQVQFEISELNSPTALQRFGAPFRSPLGEVAPVDSELPILRYIFVHHVRNFPFLDQAKEKEFWQDRLQVFLESFATKRISSSEDRLEETKRRKLALKCEKVVALMMNSGIPTASGYEERVGFDEIEAAGGADRAANGNGILVNMPEGNWINGWDVNVASVRQTSIKRTVRYHTHAEFLIRTKRLDQPDVIVGRRYGSFAHLHRSLRNELPGKVLPSLPRKINTSQTSTMSLLTMPSADDQSSLYSGSTTSSNSVNANGEKGNNSHKRSQSLGATLGISKPSRNASRNSLASSTNEPVTLWRENQRISLRAFLRVLLGDARIAKSRAMNEFLLKDPITLNEEELNDESRRREMDHIRIVEQQRFYEIARQRARELDVYMESFRREIVESNGLTKLFAEIREKDKLEDLSLQYKKFAEWLRIEIAATIYHIFLAEDNSPELFHQARRIHSLIPYTILKNVIRIANPAAVMTGVLDLFLATPFGSRSLMQRILSMAINDGIKQLQKSIDSLTAKINDPVLCSKLRQFTELDEEIREEIRRDAALDQVDLIVAVLRSERIEPELEPKQVETIFNAYVGWNNAVDNVDDMRAAAQLFAYLKQLLKLYTRQRDKNMMLAIIGEPVTLQLFRDLFTIFYEPLIRVYKTANVYNSVTDFAVFVDDIVEVVEKAQSQDMSSDPNRTVQAFIDLCARHENNFYKFVHEVHIHDDGLFEKLMGWIEGILSFLRIGPKSGSLDMNRLIEEAVLRGDIDGNKAKAEIDQLIKWQARRRKWHEDKTRQKMASGGDMNGWLNTAPDNAFTTFDFGLNEADIDDLNNVDYDNNSSDEDESDDQADPIEAEKRRRKKKQDHLRRRAGEPEKPEVSEILKLQTEFILQLRNVLAE</sequence>
<dbReference type="AlphaFoldDB" id="A0A3N4IUM5"/>
<dbReference type="PANTHER" id="PTHR47185">
    <property type="entry name" value="PX DOMAIN-CONTAINING PROTEIN YPR097W"/>
    <property type="match status" value="1"/>
</dbReference>
<feature type="compositionally biased region" description="Low complexity" evidence="1">
    <location>
        <begin position="271"/>
        <end position="288"/>
    </location>
</feature>
<dbReference type="CDD" id="cd06869">
    <property type="entry name" value="PX_UP2_fungi"/>
    <property type="match status" value="1"/>
</dbReference>
<feature type="region of interest" description="Disordered" evidence="1">
    <location>
        <begin position="271"/>
        <end position="330"/>
    </location>
</feature>
<feature type="compositionally biased region" description="Low complexity" evidence="1">
    <location>
        <begin position="316"/>
        <end position="327"/>
    </location>
</feature>
<keyword evidence="4" id="KW-1185">Reference proteome</keyword>
<gene>
    <name evidence="3" type="ORF">L873DRAFT_1720156</name>
</gene>
<evidence type="ECO:0000256" key="1">
    <source>
        <dbReference type="SAM" id="MobiDB-lite"/>
    </source>
</evidence>
<feature type="domain" description="PX" evidence="2">
    <location>
        <begin position="190"/>
        <end position="373"/>
    </location>
</feature>
<feature type="compositionally biased region" description="Basic and acidic residues" evidence="1">
    <location>
        <begin position="883"/>
        <end position="894"/>
    </location>
</feature>
<dbReference type="Proteomes" id="UP000276215">
    <property type="component" value="Unassembled WGS sequence"/>
</dbReference>
<dbReference type="InterPro" id="IPR036871">
    <property type="entry name" value="PX_dom_sf"/>
</dbReference>
<proteinExistence type="predicted"/>
<dbReference type="Pfam" id="PF00787">
    <property type="entry name" value="PX"/>
    <property type="match status" value="1"/>
</dbReference>
<accession>A0A3N4IUM5</accession>
<dbReference type="InterPro" id="IPR001683">
    <property type="entry name" value="PX_dom"/>
</dbReference>
<feature type="compositionally biased region" description="Acidic residues" evidence="1">
    <location>
        <begin position="853"/>
        <end position="866"/>
    </location>
</feature>
<dbReference type="STRING" id="1336337.A0A3N4IUM5"/>
<dbReference type="InterPro" id="IPR047168">
    <property type="entry name" value="LEC1-like"/>
</dbReference>
<evidence type="ECO:0000313" key="4">
    <source>
        <dbReference type="Proteomes" id="UP000276215"/>
    </source>
</evidence>
<dbReference type="PANTHER" id="PTHR47185:SF1">
    <property type="entry name" value="PX DOMAIN-CONTAINING PROTEIN YPR097W"/>
    <property type="match status" value="1"/>
</dbReference>
<dbReference type="OrthoDB" id="2117459at2759"/>
<organism evidence="3 4">
    <name type="scientific">Choiromyces venosus 120613-1</name>
    <dbReference type="NCBI Taxonomy" id="1336337"/>
    <lineage>
        <taxon>Eukaryota</taxon>
        <taxon>Fungi</taxon>
        <taxon>Dikarya</taxon>
        <taxon>Ascomycota</taxon>
        <taxon>Pezizomycotina</taxon>
        <taxon>Pezizomycetes</taxon>
        <taxon>Pezizales</taxon>
        <taxon>Tuberaceae</taxon>
        <taxon>Choiromyces</taxon>
    </lineage>
</organism>
<dbReference type="InterPro" id="IPR024555">
    <property type="entry name" value="PX-associated"/>
</dbReference>
<dbReference type="EMBL" id="ML120551">
    <property type="protein sequence ID" value="RPA89883.1"/>
    <property type="molecule type" value="Genomic_DNA"/>
</dbReference>
<reference evidence="3 4" key="1">
    <citation type="journal article" date="2018" name="Nat. Ecol. Evol.">
        <title>Pezizomycetes genomes reveal the molecular basis of ectomycorrhizal truffle lifestyle.</title>
        <authorList>
            <person name="Murat C."/>
            <person name="Payen T."/>
            <person name="Noel B."/>
            <person name="Kuo A."/>
            <person name="Morin E."/>
            <person name="Chen J."/>
            <person name="Kohler A."/>
            <person name="Krizsan K."/>
            <person name="Balestrini R."/>
            <person name="Da Silva C."/>
            <person name="Montanini B."/>
            <person name="Hainaut M."/>
            <person name="Levati E."/>
            <person name="Barry K.W."/>
            <person name="Belfiori B."/>
            <person name="Cichocki N."/>
            <person name="Clum A."/>
            <person name="Dockter R.B."/>
            <person name="Fauchery L."/>
            <person name="Guy J."/>
            <person name="Iotti M."/>
            <person name="Le Tacon F."/>
            <person name="Lindquist E.A."/>
            <person name="Lipzen A."/>
            <person name="Malagnac F."/>
            <person name="Mello A."/>
            <person name="Molinier V."/>
            <person name="Miyauchi S."/>
            <person name="Poulain J."/>
            <person name="Riccioni C."/>
            <person name="Rubini A."/>
            <person name="Sitrit Y."/>
            <person name="Splivallo R."/>
            <person name="Traeger S."/>
            <person name="Wang M."/>
            <person name="Zifcakova L."/>
            <person name="Wipf D."/>
            <person name="Zambonelli A."/>
            <person name="Paolocci F."/>
            <person name="Nowrousian M."/>
            <person name="Ottonello S."/>
            <person name="Baldrian P."/>
            <person name="Spatafora J.W."/>
            <person name="Henrissat B."/>
            <person name="Nagy L.G."/>
            <person name="Aury J.M."/>
            <person name="Wincker P."/>
            <person name="Grigoriev I.V."/>
            <person name="Bonfante P."/>
            <person name="Martin F.M."/>
        </authorList>
    </citation>
    <scope>NUCLEOTIDE SEQUENCE [LARGE SCALE GENOMIC DNA]</scope>
    <source>
        <strain evidence="3 4">120613-1</strain>
    </source>
</reference>
<dbReference type="Pfam" id="PF12828">
    <property type="entry name" value="PXB"/>
    <property type="match status" value="1"/>
</dbReference>
<dbReference type="PROSITE" id="PS50195">
    <property type="entry name" value="PX"/>
    <property type="match status" value="1"/>
</dbReference>
<feature type="region of interest" description="Disordered" evidence="1">
    <location>
        <begin position="845"/>
        <end position="895"/>
    </location>
</feature>
<feature type="compositionally biased region" description="Basic residues" evidence="1">
    <location>
        <begin position="871"/>
        <end position="882"/>
    </location>
</feature>
<dbReference type="SUPFAM" id="SSF64268">
    <property type="entry name" value="PX domain"/>
    <property type="match status" value="1"/>
</dbReference>
<dbReference type="Gene3D" id="3.30.1520.10">
    <property type="entry name" value="Phox-like domain"/>
    <property type="match status" value="1"/>
</dbReference>
<dbReference type="Pfam" id="PF12825">
    <property type="entry name" value="DUF3818"/>
    <property type="match status" value="1"/>
</dbReference>
<evidence type="ECO:0000259" key="2">
    <source>
        <dbReference type="PROSITE" id="PS50195"/>
    </source>
</evidence>
<dbReference type="GO" id="GO:0035091">
    <property type="term" value="F:phosphatidylinositol binding"/>
    <property type="evidence" value="ECO:0007669"/>
    <property type="project" value="InterPro"/>
</dbReference>
<dbReference type="InterPro" id="IPR024554">
    <property type="entry name" value="LEC1-like_C"/>
</dbReference>
<name>A0A3N4IUM5_9PEZI</name>